<name>A0A1B2ECF1_9HYPH</name>
<sequence>MEKSLFRYIWNHSKRDQLIVCAVVLASLPFYFMSLDLPRQIVNQAIQGDAFRDGNPTAPFLHLSYDLPAWLGGSHLEIFEGFQVGRLGLLFGLSTLFLFFVIVNGAFKYWINVAKGILGERMLRRMRFDLFSMVLRFTPEALRTVKSSETATIVKDEVEPIGGFIGDAFITPIFLGMQAITALVFIMIQNAWLGLIALAVIAIQFTIIPRLRRELLKLGKQRQLESRELAGRIAEILDGIEVVHVHNTYNWERAEIGQRLFTLFTIRLQIYNRKFFVKSLNNFLAQLTPFFFYAIGGYFALRGTLDIGQLVAVVAAYRELPPPLKELIDWDQQRLDVQVKYDQVTQHFAEERLGPLMLEAGQGTEQDEPLVGPLVGEDIRVAGPHGDMIIEDGAFALDLPTSVALVSNGGAAASLLARIVARRMQEFSGQVRIGERDLAQLPLSVVGRRIAYAGIDPILFPGSIRENLVYGLRSKPLGKLEEEKREMDRRVAEALRTGNPVESISDQWVDYERLGAKDESDLDRILIDFLDRIGMGDTIYLFGLAGRLNPDQDLALAERVVDARHRLRETFQSNGMADLVEPFDPARYNKQATVAENLLFGVPISDEFRGRNLAENNRFRSAIDRADLTDELVRMGVQIAETMTEIFEGLPPGHSLFEQFSFIGAEELKEFEAILRRRGRGEGNLKGEDRTRLLSLPLAYIEARHRLGLLDERMMGRIVEARGLVREVLENSASEGVEFYDPERYCAAAPLRDNLLFGRISYQVANARIRVAEAVAAVVRELNLEQDIERIGLDYQVGTAGRLLSPQERASVSLVRCLVKRPDILVIDGALAPFDEARSQQLVELLLELFEQQSLFMVLPNDRQAGAFDVQLRFRDGKIVTEKTEKTAAQAPRSPGPKPDAPQRITGEVV</sequence>
<accession>A0A1B2ECF1</accession>
<evidence type="ECO:0000256" key="1">
    <source>
        <dbReference type="ARBA" id="ARBA00004651"/>
    </source>
</evidence>
<dbReference type="GO" id="GO:0016887">
    <property type="term" value="F:ATP hydrolysis activity"/>
    <property type="evidence" value="ECO:0007669"/>
    <property type="project" value="InterPro"/>
</dbReference>
<gene>
    <name evidence="9" type="ORF">BB934_04945</name>
</gene>
<dbReference type="PROSITE" id="PS50929">
    <property type="entry name" value="ABC_TM1F"/>
    <property type="match status" value="1"/>
</dbReference>
<dbReference type="Gene3D" id="3.40.50.300">
    <property type="entry name" value="P-loop containing nucleotide triphosphate hydrolases"/>
    <property type="match status" value="2"/>
</dbReference>
<dbReference type="OrthoDB" id="9760920at2"/>
<dbReference type="InterPro" id="IPR027417">
    <property type="entry name" value="P-loop_NTPase"/>
</dbReference>
<dbReference type="InterPro" id="IPR011527">
    <property type="entry name" value="ABC1_TM_dom"/>
</dbReference>
<keyword evidence="3 6" id="KW-1133">Transmembrane helix</keyword>
<dbReference type="PROSITE" id="PS50893">
    <property type="entry name" value="ABC_TRANSPORTER_2"/>
    <property type="match status" value="1"/>
</dbReference>
<dbReference type="PROSITE" id="PS50896">
    <property type="entry name" value="LISH"/>
    <property type="match status" value="1"/>
</dbReference>
<feature type="transmembrane region" description="Helical" evidence="6">
    <location>
        <begin position="283"/>
        <end position="301"/>
    </location>
</feature>
<dbReference type="InterPro" id="IPR006594">
    <property type="entry name" value="LisH"/>
</dbReference>
<proteinExistence type="predicted"/>
<keyword evidence="9" id="KW-0067">ATP-binding</keyword>
<feature type="region of interest" description="Disordered" evidence="5">
    <location>
        <begin position="883"/>
        <end position="910"/>
    </location>
</feature>
<dbReference type="GO" id="GO:0005524">
    <property type="term" value="F:ATP binding"/>
    <property type="evidence" value="ECO:0007669"/>
    <property type="project" value="UniProtKB-KW"/>
</dbReference>
<feature type="transmembrane region" description="Helical" evidence="6">
    <location>
        <begin position="164"/>
        <end position="186"/>
    </location>
</feature>
<evidence type="ECO:0000256" key="4">
    <source>
        <dbReference type="ARBA" id="ARBA00023136"/>
    </source>
</evidence>
<dbReference type="SUPFAM" id="SSF90123">
    <property type="entry name" value="ABC transporter transmembrane region"/>
    <property type="match status" value="1"/>
</dbReference>
<feature type="transmembrane region" description="Helical" evidence="6">
    <location>
        <begin position="192"/>
        <end position="211"/>
    </location>
</feature>
<dbReference type="KEGG" id="moc:BB934_04945"/>
<dbReference type="EMBL" id="CP016616">
    <property type="protein sequence ID" value="ANY77660.1"/>
    <property type="molecule type" value="Genomic_DNA"/>
</dbReference>
<comment type="subcellular location">
    <subcellularLocation>
        <location evidence="1">Cell membrane</location>
        <topology evidence="1">Multi-pass membrane protein</topology>
    </subcellularLocation>
</comment>
<dbReference type="Pfam" id="PF00664">
    <property type="entry name" value="ABC_membrane"/>
    <property type="match status" value="1"/>
</dbReference>
<dbReference type="CDD" id="cd07346">
    <property type="entry name" value="ABC_6TM_exporters"/>
    <property type="match status" value="1"/>
</dbReference>
<keyword evidence="4 6" id="KW-0472">Membrane</keyword>
<organism evidence="9">
    <name type="scientific">Microvirga ossetica</name>
    <dbReference type="NCBI Taxonomy" id="1882682"/>
    <lineage>
        <taxon>Bacteria</taxon>
        <taxon>Pseudomonadati</taxon>
        <taxon>Pseudomonadota</taxon>
        <taxon>Alphaproteobacteria</taxon>
        <taxon>Hyphomicrobiales</taxon>
        <taxon>Methylobacteriaceae</taxon>
        <taxon>Microvirga</taxon>
    </lineage>
</organism>
<keyword evidence="9" id="KW-0547">Nucleotide-binding</keyword>
<evidence type="ECO:0000259" key="7">
    <source>
        <dbReference type="PROSITE" id="PS50893"/>
    </source>
</evidence>
<evidence type="ECO:0000259" key="8">
    <source>
        <dbReference type="PROSITE" id="PS50929"/>
    </source>
</evidence>
<feature type="domain" description="ABC transmembrane type-1" evidence="8">
    <location>
        <begin position="78"/>
        <end position="329"/>
    </location>
</feature>
<dbReference type="PANTHER" id="PTHR43394:SF1">
    <property type="entry name" value="ATP-BINDING CASSETTE SUB-FAMILY B MEMBER 10, MITOCHONDRIAL"/>
    <property type="match status" value="1"/>
</dbReference>
<dbReference type="GO" id="GO:0005886">
    <property type="term" value="C:plasma membrane"/>
    <property type="evidence" value="ECO:0007669"/>
    <property type="project" value="UniProtKB-SubCell"/>
</dbReference>
<dbReference type="AlphaFoldDB" id="A0A1B2ECF1"/>
<feature type="transmembrane region" description="Helical" evidence="6">
    <location>
        <begin position="89"/>
        <end position="111"/>
    </location>
</feature>
<dbReference type="Gene3D" id="1.20.1560.10">
    <property type="entry name" value="ABC transporter type 1, transmembrane domain"/>
    <property type="match status" value="1"/>
</dbReference>
<dbReference type="PANTHER" id="PTHR43394">
    <property type="entry name" value="ATP-DEPENDENT PERMEASE MDL1, MITOCHONDRIAL"/>
    <property type="match status" value="1"/>
</dbReference>
<dbReference type="InterPro" id="IPR003439">
    <property type="entry name" value="ABC_transporter-like_ATP-bd"/>
</dbReference>
<evidence type="ECO:0000256" key="5">
    <source>
        <dbReference type="SAM" id="MobiDB-lite"/>
    </source>
</evidence>
<evidence type="ECO:0000313" key="9">
    <source>
        <dbReference type="EMBL" id="ANY77660.1"/>
    </source>
</evidence>
<evidence type="ECO:0000256" key="3">
    <source>
        <dbReference type="ARBA" id="ARBA00022989"/>
    </source>
</evidence>
<protein>
    <submittedName>
        <fullName evidence="9">Multidrug ABC transporter ATP-binding protein</fullName>
    </submittedName>
</protein>
<reference evidence="9" key="1">
    <citation type="submission" date="2016-07" db="EMBL/GenBank/DDBJ databases">
        <title>Microvirga ossetica sp. nov. a new species of rhizobia isolated from root nodules of the legume species Vicia alpestris Steven originated from North Ossetia region in the Caucasus.</title>
        <authorList>
            <person name="Safronova V.I."/>
            <person name="Kuznetsova I.G."/>
            <person name="Sazanova A.L."/>
            <person name="Belimov A."/>
            <person name="Andronov E."/>
            <person name="Osledkin Y.S."/>
            <person name="Onishchuk O.P."/>
            <person name="Kurchak O.N."/>
            <person name="Shaposhnikov A.I."/>
            <person name="Willems A."/>
            <person name="Tikhonovich I.A."/>
        </authorList>
    </citation>
    <scope>NUCLEOTIDE SEQUENCE [LARGE SCALE GENOMIC DNA]</scope>
    <source>
        <strain evidence="9">V5/3M</strain>
    </source>
</reference>
<keyword evidence="2 6" id="KW-0812">Transmembrane</keyword>
<dbReference type="GO" id="GO:0015421">
    <property type="term" value="F:ABC-type oligopeptide transporter activity"/>
    <property type="evidence" value="ECO:0007669"/>
    <property type="project" value="TreeGrafter"/>
</dbReference>
<feature type="transmembrane region" description="Helical" evidence="6">
    <location>
        <begin position="16"/>
        <end position="33"/>
    </location>
</feature>
<dbReference type="SUPFAM" id="SSF52540">
    <property type="entry name" value="P-loop containing nucleoside triphosphate hydrolases"/>
    <property type="match status" value="1"/>
</dbReference>
<feature type="domain" description="ABC transporter" evidence="7">
    <location>
        <begin position="374"/>
        <end position="901"/>
    </location>
</feature>
<dbReference type="RefSeq" id="WP_099508646.1">
    <property type="nucleotide sequence ID" value="NZ_CP016616.1"/>
</dbReference>
<evidence type="ECO:0000256" key="6">
    <source>
        <dbReference type="SAM" id="Phobius"/>
    </source>
</evidence>
<dbReference type="InterPro" id="IPR039421">
    <property type="entry name" value="Type_1_exporter"/>
</dbReference>
<dbReference type="InterPro" id="IPR036640">
    <property type="entry name" value="ABC1_TM_sf"/>
</dbReference>
<evidence type="ECO:0000256" key="2">
    <source>
        <dbReference type="ARBA" id="ARBA00022692"/>
    </source>
</evidence>